<organism evidence="3 4">
    <name type="scientific">Streptomyces griseoruber</name>
    <dbReference type="NCBI Taxonomy" id="1943"/>
    <lineage>
        <taxon>Bacteria</taxon>
        <taxon>Bacillati</taxon>
        <taxon>Actinomycetota</taxon>
        <taxon>Actinomycetes</taxon>
        <taxon>Kitasatosporales</taxon>
        <taxon>Streptomycetaceae</taxon>
        <taxon>Streptomyces</taxon>
    </lineage>
</organism>
<gene>
    <name evidence="3" type="ORF">AQJ64_22370</name>
</gene>
<dbReference type="InterPro" id="IPR014729">
    <property type="entry name" value="Rossmann-like_a/b/a_fold"/>
</dbReference>
<dbReference type="RefSeq" id="WP_059202909.1">
    <property type="nucleotide sequence ID" value="NZ_KQ948771.1"/>
</dbReference>
<sequence>DRAADEAALRAVPLRVVYASLWERYEGTALAGEHKPAEEVRADDIVAVAARRARERRPELKVSAEVVAEEPEYVLVREGRNACALVLGTRGRGSVLEMLLGSVSLTVAAHAHCPVIVVRGDGSGAGRHGPVVVGVGAQGKDSAAVRFAVREARLHGAPLVAVRAWRRPAEQGVDHLLPTGEPAHRYEERAAEALEAALADVPADVELRRRTAEGPARDVLLDASRDAGLLVVGARRTHGHLGLQLGRVAHGVLHRADCPVAVVPEPE</sequence>
<dbReference type="STRING" id="1943.AQJ64_22370"/>
<dbReference type="InterPro" id="IPR006016">
    <property type="entry name" value="UspA"/>
</dbReference>
<evidence type="ECO:0000313" key="3">
    <source>
        <dbReference type="EMBL" id="KUN81168.1"/>
    </source>
</evidence>
<dbReference type="InterPro" id="IPR006015">
    <property type="entry name" value="Universal_stress_UspA"/>
</dbReference>
<dbReference type="Gene3D" id="3.40.50.620">
    <property type="entry name" value="HUPs"/>
    <property type="match status" value="2"/>
</dbReference>
<dbReference type="Pfam" id="PF00582">
    <property type="entry name" value="Usp"/>
    <property type="match status" value="2"/>
</dbReference>
<dbReference type="PANTHER" id="PTHR46553:SF3">
    <property type="entry name" value="ADENINE NUCLEOTIDE ALPHA HYDROLASES-LIKE SUPERFAMILY PROTEIN"/>
    <property type="match status" value="1"/>
</dbReference>
<feature type="domain" description="UspA" evidence="2">
    <location>
        <begin position="1"/>
        <end position="119"/>
    </location>
</feature>
<reference evidence="3 4" key="1">
    <citation type="submission" date="2015-10" db="EMBL/GenBank/DDBJ databases">
        <title>Draft genome sequence of Streptomyces griseoruber DSM 40281, type strain for the species Streptomyces griseoruber.</title>
        <authorList>
            <person name="Ruckert C."/>
            <person name="Winkler A."/>
            <person name="Kalinowski J."/>
            <person name="Kampfer P."/>
            <person name="Glaeser S."/>
        </authorList>
    </citation>
    <scope>NUCLEOTIDE SEQUENCE [LARGE SCALE GENOMIC DNA]</scope>
    <source>
        <strain evidence="3 4">DSM 40281</strain>
    </source>
</reference>
<dbReference type="PRINTS" id="PR01438">
    <property type="entry name" value="UNVRSLSTRESS"/>
</dbReference>
<dbReference type="EMBL" id="LMWW01000036">
    <property type="protein sequence ID" value="KUN81168.1"/>
    <property type="molecule type" value="Genomic_DNA"/>
</dbReference>
<dbReference type="Proteomes" id="UP000052982">
    <property type="component" value="Unassembled WGS sequence"/>
</dbReference>
<dbReference type="PANTHER" id="PTHR46553">
    <property type="entry name" value="ADENINE NUCLEOTIDE ALPHA HYDROLASES-LIKE SUPERFAMILY PROTEIN"/>
    <property type="match status" value="1"/>
</dbReference>
<evidence type="ECO:0000259" key="2">
    <source>
        <dbReference type="Pfam" id="PF00582"/>
    </source>
</evidence>
<proteinExistence type="inferred from homology"/>
<keyword evidence="4" id="KW-1185">Reference proteome</keyword>
<evidence type="ECO:0000256" key="1">
    <source>
        <dbReference type="ARBA" id="ARBA00008791"/>
    </source>
</evidence>
<protein>
    <submittedName>
        <fullName evidence="3">Universal stress protein</fullName>
    </submittedName>
</protein>
<comment type="similarity">
    <text evidence="1">Belongs to the universal stress protein A family.</text>
</comment>
<evidence type="ECO:0000313" key="4">
    <source>
        <dbReference type="Proteomes" id="UP000052982"/>
    </source>
</evidence>
<comment type="caution">
    <text evidence="3">The sequence shown here is derived from an EMBL/GenBank/DDBJ whole genome shotgun (WGS) entry which is preliminary data.</text>
</comment>
<name>A0A101SW33_9ACTN</name>
<accession>A0A101SW33</accession>
<feature type="domain" description="UspA" evidence="2">
    <location>
        <begin position="130"/>
        <end position="264"/>
    </location>
</feature>
<feature type="non-terminal residue" evidence="3">
    <location>
        <position position="1"/>
    </location>
</feature>
<dbReference type="SUPFAM" id="SSF52402">
    <property type="entry name" value="Adenine nucleotide alpha hydrolases-like"/>
    <property type="match status" value="2"/>
</dbReference>
<dbReference type="AlphaFoldDB" id="A0A101SW33"/>
<dbReference type="OrthoDB" id="3174546at2"/>